<accession>A0A518CZW0</accession>
<evidence type="ECO:0000313" key="1">
    <source>
        <dbReference type="EMBL" id="QDU84743.1"/>
    </source>
</evidence>
<dbReference type="AlphaFoldDB" id="A0A518CZW0"/>
<gene>
    <name evidence="1" type="ORF">Pla163_18570</name>
</gene>
<sequence>MEEAAAARDRAIDWLVRTQREDGGWGSSSIELFAESGFSVETYYAWQGASHGLAIMALQSAPSTPERLAAFERAIDWMCEQRLPQRGSDWDVDYSWSALYCFVAATRIAEDPRLAGTERLELLVQRGREWWGILERNETPSGGWAYYDDPPYTRRPKWATSFCTAAVAPAIERGMRLGWIEDPGHLERAIRVMERAALPNGAYSYNGSDAVPRAPVGESIDTVKGSLGRIQVCHWARRVLGEPSITNERLRWGLDQFFEHHVFLDQARMRPIPHEGFYANAGYFYLFAHYYAAEVIELLPEDEREAYHAQLRPHLVKCQREDGSVCDFLGSTYTVTGGTAYAALALGLGIARD</sequence>
<dbReference type="Proteomes" id="UP000319342">
    <property type="component" value="Chromosome"/>
</dbReference>
<keyword evidence="1" id="KW-0808">Transferase</keyword>
<dbReference type="SUPFAM" id="SSF48239">
    <property type="entry name" value="Terpenoid cyclases/Protein prenyltransferases"/>
    <property type="match status" value="1"/>
</dbReference>
<name>A0A518CZW0_9BACT</name>
<reference evidence="1 2" key="1">
    <citation type="submission" date="2019-02" db="EMBL/GenBank/DDBJ databases">
        <title>Deep-cultivation of Planctomycetes and their phenomic and genomic characterization uncovers novel biology.</title>
        <authorList>
            <person name="Wiegand S."/>
            <person name="Jogler M."/>
            <person name="Boedeker C."/>
            <person name="Pinto D."/>
            <person name="Vollmers J."/>
            <person name="Rivas-Marin E."/>
            <person name="Kohn T."/>
            <person name="Peeters S.H."/>
            <person name="Heuer A."/>
            <person name="Rast P."/>
            <person name="Oberbeckmann S."/>
            <person name="Bunk B."/>
            <person name="Jeske O."/>
            <person name="Meyerdierks A."/>
            <person name="Storesund J.E."/>
            <person name="Kallscheuer N."/>
            <person name="Luecker S."/>
            <person name="Lage O.M."/>
            <person name="Pohl T."/>
            <person name="Merkel B.J."/>
            <person name="Hornburger P."/>
            <person name="Mueller R.-W."/>
            <person name="Bruemmer F."/>
            <person name="Labrenz M."/>
            <person name="Spormann A.M."/>
            <person name="Op den Camp H."/>
            <person name="Overmann J."/>
            <person name="Amann R."/>
            <person name="Jetten M.S.M."/>
            <person name="Mascher T."/>
            <person name="Medema M.H."/>
            <person name="Devos D.P."/>
            <person name="Kaster A.-K."/>
            <person name="Ovreas L."/>
            <person name="Rohde M."/>
            <person name="Galperin M.Y."/>
            <person name="Jogler C."/>
        </authorList>
    </citation>
    <scope>NUCLEOTIDE SEQUENCE [LARGE SCALE GENOMIC DNA]</scope>
    <source>
        <strain evidence="1 2">Pla163</strain>
    </source>
</reference>
<protein>
    <submittedName>
        <fullName evidence="1">Prenyltransferase and squalene oxidase repeat protein</fullName>
    </submittedName>
</protein>
<keyword evidence="2" id="KW-1185">Reference proteome</keyword>
<dbReference type="InterPro" id="IPR008930">
    <property type="entry name" value="Terpenoid_cyclase/PrenylTrfase"/>
</dbReference>
<proteinExistence type="predicted"/>
<dbReference type="Gene3D" id="1.50.10.20">
    <property type="match status" value="1"/>
</dbReference>
<dbReference type="EMBL" id="CP036290">
    <property type="protein sequence ID" value="QDU84743.1"/>
    <property type="molecule type" value="Genomic_DNA"/>
</dbReference>
<dbReference type="GO" id="GO:0016740">
    <property type="term" value="F:transferase activity"/>
    <property type="evidence" value="ECO:0007669"/>
    <property type="project" value="UniProtKB-KW"/>
</dbReference>
<organism evidence="1 2">
    <name type="scientific">Rohdeia mirabilis</name>
    <dbReference type="NCBI Taxonomy" id="2528008"/>
    <lineage>
        <taxon>Bacteria</taxon>
        <taxon>Pseudomonadati</taxon>
        <taxon>Planctomycetota</taxon>
        <taxon>Planctomycetia</taxon>
        <taxon>Planctomycetia incertae sedis</taxon>
        <taxon>Rohdeia</taxon>
    </lineage>
</organism>
<evidence type="ECO:0000313" key="2">
    <source>
        <dbReference type="Proteomes" id="UP000319342"/>
    </source>
</evidence>